<feature type="region of interest" description="Disordered" evidence="1">
    <location>
        <begin position="65"/>
        <end position="86"/>
    </location>
</feature>
<evidence type="ECO:0000313" key="4">
    <source>
        <dbReference type="Proteomes" id="UP001497516"/>
    </source>
</evidence>
<keyword evidence="2" id="KW-0732">Signal</keyword>
<evidence type="ECO:0000256" key="1">
    <source>
        <dbReference type="SAM" id="MobiDB-lite"/>
    </source>
</evidence>
<sequence length="142" mass="16569">MKRGALSSLLNLCAWLGRWLWKLIRLLCATYLEAEEGPWQQSWGRDLRFAQSTLLRSKRVAGKTLNLRGSSRGTHRTTNEGSSRKRRRVKILEDDLIESKKRRLQPLRGWRFWLPPSSAIEDKDPGLINCNSQKRKLVQWAN</sequence>
<name>A0AAV2CEP6_9ROSI</name>
<evidence type="ECO:0000313" key="3">
    <source>
        <dbReference type="EMBL" id="CAL1355017.1"/>
    </source>
</evidence>
<dbReference type="AlphaFoldDB" id="A0AAV2CEP6"/>
<feature type="signal peptide" evidence="2">
    <location>
        <begin position="1"/>
        <end position="34"/>
    </location>
</feature>
<protein>
    <submittedName>
        <fullName evidence="3">Uncharacterized protein</fullName>
    </submittedName>
</protein>
<reference evidence="3 4" key="1">
    <citation type="submission" date="2024-04" db="EMBL/GenBank/DDBJ databases">
        <authorList>
            <person name="Fracassetti M."/>
        </authorList>
    </citation>
    <scope>NUCLEOTIDE SEQUENCE [LARGE SCALE GENOMIC DNA]</scope>
</reference>
<evidence type="ECO:0000256" key="2">
    <source>
        <dbReference type="SAM" id="SignalP"/>
    </source>
</evidence>
<dbReference type="Proteomes" id="UP001497516">
    <property type="component" value="Chromosome 1"/>
</dbReference>
<proteinExistence type="predicted"/>
<keyword evidence="4" id="KW-1185">Reference proteome</keyword>
<feature type="chain" id="PRO_5043494762" evidence="2">
    <location>
        <begin position="35"/>
        <end position="142"/>
    </location>
</feature>
<dbReference type="EMBL" id="OZ034813">
    <property type="protein sequence ID" value="CAL1355017.1"/>
    <property type="molecule type" value="Genomic_DNA"/>
</dbReference>
<accession>A0AAV2CEP6</accession>
<gene>
    <name evidence="3" type="ORF">LTRI10_LOCUS2797</name>
</gene>
<organism evidence="3 4">
    <name type="scientific">Linum trigynum</name>
    <dbReference type="NCBI Taxonomy" id="586398"/>
    <lineage>
        <taxon>Eukaryota</taxon>
        <taxon>Viridiplantae</taxon>
        <taxon>Streptophyta</taxon>
        <taxon>Embryophyta</taxon>
        <taxon>Tracheophyta</taxon>
        <taxon>Spermatophyta</taxon>
        <taxon>Magnoliopsida</taxon>
        <taxon>eudicotyledons</taxon>
        <taxon>Gunneridae</taxon>
        <taxon>Pentapetalae</taxon>
        <taxon>rosids</taxon>
        <taxon>fabids</taxon>
        <taxon>Malpighiales</taxon>
        <taxon>Linaceae</taxon>
        <taxon>Linum</taxon>
    </lineage>
</organism>